<feature type="region of interest" description="Disordered" evidence="1">
    <location>
        <begin position="155"/>
        <end position="180"/>
    </location>
</feature>
<dbReference type="EMBL" id="BONK01000001">
    <property type="protein sequence ID" value="GIG19749.1"/>
    <property type="molecule type" value="Genomic_DNA"/>
</dbReference>
<name>A0A919U135_9CELL</name>
<reference evidence="3" key="1">
    <citation type="submission" date="2021-01" db="EMBL/GenBank/DDBJ databases">
        <title>Whole genome shotgun sequence of Cellulomonas chitinilytica NBRC 110799.</title>
        <authorList>
            <person name="Komaki H."/>
            <person name="Tamura T."/>
        </authorList>
    </citation>
    <scope>NUCLEOTIDE SEQUENCE</scope>
    <source>
        <strain evidence="3">NBRC 110799</strain>
    </source>
</reference>
<feature type="domain" description="D-alanyl-D-alanine carboxypeptidase-like core" evidence="2">
    <location>
        <begin position="324"/>
        <end position="433"/>
    </location>
</feature>
<dbReference type="AlphaFoldDB" id="A0A919U135"/>
<evidence type="ECO:0000313" key="4">
    <source>
        <dbReference type="Proteomes" id="UP000632740"/>
    </source>
</evidence>
<dbReference type="Proteomes" id="UP000632740">
    <property type="component" value="Unassembled WGS sequence"/>
</dbReference>
<organism evidence="3 4">
    <name type="scientific">Cellulomonas chitinilytica</name>
    <dbReference type="NCBI Taxonomy" id="398759"/>
    <lineage>
        <taxon>Bacteria</taxon>
        <taxon>Bacillati</taxon>
        <taxon>Actinomycetota</taxon>
        <taxon>Actinomycetes</taxon>
        <taxon>Micrococcales</taxon>
        <taxon>Cellulomonadaceae</taxon>
        <taxon>Cellulomonas</taxon>
    </lineage>
</organism>
<keyword evidence="4" id="KW-1185">Reference proteome</keyword>
<feature type="compositionally biased region" description="Low complexity" evidence="1">
    <location>
        <begin position="455"/>
        <end position="471"/>
    </location>
</feature>
<dbReference type="InterPro" id="IPR009045">
    <property type="entry name" value="Zn_M74/Hedgehog-like"/>
</dbReference>
<feature type="compositionally biased region" description="Low complexity" evidence="1">
    <location>
        <begin position="507"/>
        <end position="527"/>
    </location>
</feature>
<dbReference type="GO" id="GO:0006508">
    <property type="term" value="P:proteolysis"/>
    <property type="evidence" value="ECO:0007669"/>
    <property type="project" value="InterPro"/>
</dbReference>
<feature type="compositionally biased region" description="Low complexity" evidence="1">
    <location>
        <begin position="159"/>
        <end position="170"/>
    </location>
</feature>
<comment type="caution">
    <text evidence="3">The sequence shown here is derived from an EMBL/GenBank/DDBJ whole genome shotgun (WGS) entry which is preliminary data.</text>
</comment>
<evidence type="ECO:0000256" key="1">
    <source>
        <dbReference type="SAM" id="MobiDB-lite"/>
    </source>
</evidence>
<dbReference type="CDD" id="cd14814">
    <property type="entry name" value="Peptidase_M15"/>
    <property type="match status" value="1"/>
</dbReference>
<gene>
    <name evidence="3" type="ORF">Cch01nite_04730</name>
</gene>
<dbReference type="PRINTS" id="PR01217">
    <property type="entry name" value="PRICHEXTENSN"/>
</dbReference>
<dbReference type="GO" id="GO:0008233">
    <property type="term" value="F:peptidase activity"/>
    <property type="evidence" value="ECO:0007669"/>
    <property type="project" value="InterPro"/>
</dbReference>
<evidence type="ECO:0000259" key="2">
    <source>
        <dbReference type="Pfam" id="PF02557"/>
    </source>
</evidence>
<feature type="region of interest" description="Disordered" evidence="1">
    <location>
        <begin position="436"/>
        <end position="558"/>
    </location>
</feature>
<proteinExistence type="predicted"/>
<sequence>MVDGRRTAEGSYVLVNRRGSRRAHRARPRTVRPHGSVVGRSGAVLLTVLVAGAPVVLSPALGVLPVEAAEVAAVHEGVPAHLPVTRKQVPPELNPFAVQQALARLDDRLEAVEAATATLVGHPLVPAAPAPPVHVAHLVRTGSMPRADVTERLQDDPADAAPPDVAAEPPQWTGEPEQLPPRIDDARQELDEGDLSSAIRAVDDVEQDVLLVATDLADGSAQTAALARQLVATDPHVAVLDAAVAATHAAADARDVVAAAAAAIQARDAATGVTLAADVAAQSADEALKAAIALAELQAHSTDGFTNGNIPLEVLCPVVFAPQHHLRCDAAEALGRMNVAYREAFGHDIVLTDSYRTLEAQVRTKAAKGPLAATPGTSNHGWGLAIDLGDGANSYRSAQYAWLKVNAVLYGWHHPSYMDEGGRGPHEPWHWEFGTVDDRGTGTSAPILVNGEPNAATPVVPVEPATTTPTDAPTPSPTPTPSGSPTPTPTAGESPTPTDSPSPEPSGSPTEQPTDSPTDAPTDAPTDPTDPPTDPATEPTTPAPDPTDPSSPTPTEPA</sequence>
<dbReference type="Gene3D" id="3.30.1380.10">
    <property type="match status" value="1"/>
</dbReference>
<dbReference type="PANTHER" id="PTHR34385:SF1">
    <property type="entry name" value="PEPTIDOGLYCAN L-ALANYL-D-GLUTAMATE ENDOPEPTIDASE CWLK"/>
    <property type="match status" value="1"/>
</dbReference>
<dbReference type="InterPro" id="IPR003709">
    <property type="entry name" value="VanY-like_core_dom"/>
</dbReference>
<protein>
    <recommendedName>
        <fullName evidence="2">D-alanyl-D-alanine carboxypeptidase-like core domain-containing protein</fullName>
    </recommendedName>
</protein>
<accession>A0A919U135</accession>
<feature type="compositionally biased region" description="Pro residues" evidence="1">
    <location>
        <begin position="541"/>
        <end position="558"/>
    </location>
</feature>
<dbReference type="InterPro" id="IPR052179">
    <property type="entry name" value="DD-CPase-like"/>
</dbReference>
<dbReference type="Pfam" id="PF02557">
    <property type="entry name" value="VanY"/>
    <property type="match status" value="1"/>
</dbReference>
<dbReference type="SUPFAM" id="SSF55166">
    <property type="entry name" value="Hedgehog/DD-peptidase"/>
    <property type="match status" value="1"/>
</dbReference>
<feature type="compositionally biased region" description="Pro residues" evidence="1">
    <location>
        <begin position="472"/>
        <end position="488"/>
    </location>
</feature>
<evidence type="ECO:0000313" key="3">
    <source>
        <dbReference type="EMBL" id="GIG19749.1"/>
    </source>
</evidence>
<dbReference type="PANTHER" id="PTHR34385">
    <property type="entry name" value="D-ALANYL-D-ALANINE CARBOXYPEPTIDASE"/>
    <property type="match status" value="1"/>
</dbReference>